<reference evidence="5 6" key="1">
    <citation type="submission" date="2018-04" db="EMBL/GenBank/DDBJ databases">
        <title>Novel Campyloabacter and Helicobacter Species and Strains.</title>
        <authorList>
            <person name="Mannion A.J."/>
            <person name="Shen Z."/>
            <person name="Fox J.G."/>
        </authorList>
    </citation>
    <scope>NUCLEOTIDE SEQUENCE [LARGE SCALE GENOMIC DNA]</scope>
    <source>
        <strain evidence="5 6">MIT 04-9366</strain>
    </source>
</reference>
<dbReference type="Pfam" id="PF01297">
    <property type="entry name" value="ZnuA"/>
    <property type="match status" value="1"/>
</dbReference>
<dbReference type="GO" id="GO:0046872">
    <property type="term" value="F:metal ion binding"/>
    <property type="evidence" value="ECO:0007669"/>
    <property type="project" value="InterPro"/>
</dbReference>
<evidence type="ECO:0000256" key="3">
    <source>
        <dbReference type="ARBA" id="ARBA00022729"/>
    </source>
</evidence>
<name>A0A3D8J3H7_9HELI</name>
<dbReference type="PRINTS" id="PR00690">
    <property type="entry name" value="ADHESNFAMILY"/>
</dbReference>
<proteinExistence type="inferred from homology"/>
<dbReference type="InterPro" id="IPR006127">
    <property type="entry name" value="ZnuA-like"/>
</dbReference>
<dbReference type="InterPro" id="IPR006128">
    <property type="entry name" value="Lipoprotein_PsaA-like"/>
</dbReference>
<dbReference type="SUPFAM" id="SSF53807">
    <property type="entry name" value="Helical backbone' metal receptor"/>
    <property type="match status" value="1"/>
</dbReference>
<dbReference type="RefSeq" id="WP_115568915.1">
    <property type="nucleotide sequence ID" value="NZ_NXLV01000002.1"/>
</dbReference>
<dbReference type="OrthoDB" id="9810636at2"/>
<comment type="similarity">
    <text evidence="1 4">Belongs to the bacterial solute-binding protein 9 family.</text>
</comment>
<dbReference type="PRINTS" id="PR00691">
    <property type="entry name" value="ADHESINB"/>
</dbReference>
<dbReference type="GO" id="GO:0007155">
    <property type="term" value="P:cell adhesion"/>
    <property type="evidence" value="ECO:0007669"/>
    <property type="project" value="InterPro"/>
</dbReference>
<gene>
    <name evidence="5" type="ORF">CQA58_01320</name>
</gene>
<evidence type="ECO:0000313" key="5">
    <source>
        <dbReference type="EMBL" id="RDU71705.1"/>
    </source>
</evidence>
<dbReference type="PANTHER" id="PTHR42953">
    <property type="entry name" value="HIGH-AFFINITY ZINC UPTAKE SYSTEM PROTEIN ZNUA-RELATED"/>
    <property type="match status" value="1"/>
</dbReference>
<protein>
    <submittedName>
        <fullName evidence="5">Cation ABC transporter substrate-binding protein</fullName>
    </submittedName>
</protein>
<sequence>MRFVLVFFSMLFLGIAKPLISVSIPPQAYFLNQIAGESVETNTLIPQGSDPHTFEFKPSTLAKLQKSDLYLTIGLEFEEIWIPKIKDNLSKTQILPINEGIDYLHSQCNHSHHSHDSHHDEEEDDPHIWLSPKNAKILASNIAKILIAHYPQNKALYEKNLKAFLQKVDTLNSKLTQKLSSLKVREFIVYHPSWAYFAKDYNLIQIPIEIEGKEPKARELKHLIQTAKKHHIKVIFTQNGFSTLASNQIAKACGAHIFITDPLAYEWERELEKIASELEQWQK</sequence>
<keyword evidence="6" id="KW-1185">Reference proteome</keyword>
<dbReference type="InterPro" id="IPR050492">
    <property type="entry name" value="Bact_metal-bind_prot9"/>
</dbReference>
<comment type="caution">
    <text evidence="5">The sequence shown here is derived from an EMBL/GenBank/DDBJ whole genome shotgun (WGS) entry which is preliminary data.</text>
</comment>
<dbReference type="GO" id="GO:0030001">
    <property type="term" value="P:metal ion transport"/>
    <property type="evidence" value="ECO:0007669"/>
    <property type="project" value="InterPro"/>
</dbReference>
<accession>A0A3D8J3H7</accession>
<dbReference type="PANTHER" id="PTHR42953:SF3">
    <property type="entry name" value="HIGH-AFFINITY ZINC UPTAKE SYSTEM PROTEIN ZNUA"/>
    <property type="match status" value="1"/>
</dbReference>
<evidence type="ECO:0000313" key="6">
    <source>
        <dbReference type="Proteomes" id="UP000257045"/>
    </source>
</evidence>
<organism evidence="5 6">
    <name type="scientific">Helicobacter brantae</name>
    <dbReference type="NCBI Taxonomy" id="375927"/>
    <lineage>
        <taxon>Bacteria</taxon>
        <taxon>Pseudomonadati</taxon>
        <taxon>Campylobacterota</taxon>
        <taxon>Epsilonproteobacteria</taxon>
        <taxon>Campylobacterales</taxon>
        <taxon>Helicobacteraceae</taxon>
        <taxon>Helicobacter</taxon>
    </lineage>
</organism>
<dbReference type="AlphaFoldDB" id="A0A3D8J3H7"/>
<dbReference type="InterPro" id="IPR006129">
    <property type="entry name" value="AdhesinB"/>
</dbReference>
<keyword evidence="3" id="KW-0732">Signal</keyword>
<evidence type="ECO:0000256" key="2">
    <source>
        <dbReference type="ARBA" id="ARBA00022448"/>
    </source>
</evidence>
<evidence type="ECO:0000256" key="4">
    <source>
        <dbReference type="RuleBase" id="RU003512"/>
    </source>
</evidence>
<dbReference type="EMBL" id="NXLV01000002">
    <property type="protein sequence ID" value="RDU71705.1"/>
    <property type="molecule type" value="Genomic_DNA"/>
</dbReference>
<dbReference type="Proteomes" id="UP000257045">
    <property type="component" value="Unassembled WGS sequence"/>
</dbReference>
<dbReference type="Gene3D" id="3.40.50.1980">
    <property type="entry name" value="Nitrogenase molybdenum iron protein domain"/>
    <property type="match status" value="2"/>
</dbReference>
<evidence type="ECO:0000256" key="1">
    <source>
        <dbReference type="ARBA" id="ARBA00011028"/>
    </source>
</evidence>
<keyword evidence="2 4" id="KW-0813">Transport</keyword>